<protein>
    <recommendedName>
        <fullName evidence="2">CRISPR system Cms endoribonuclease Csm3</fullName>
    </recommendedName>
    <alternativeName>
        <fullName evidence="8">CRISPR type III A-associated RAMP protein Csm3</fullName>
    </alternativeName>
</protein>
<accession>A0A4S2AX91</accession>
<dbReference type="InterPro" id="IPR052216">
    <property type="entry name" value="CRISPR_Csm3_endoribonuclease"/>
</dbReference>
<dbReference type="NCBIfam" id="TIGR02582">
    <property type="entry name" value="cas7_TM1809"/>
    <property type="match status" value="1"/>
</dbReference>
<evidence type="ECO:0000259" key="9">
    <source>
        <dbReference type="Pfam" id="PF03787"/>
    </source>
</evidence>
<dbReference type="PANTHER" id="PTHR35579:SF3">
    <property type="entry name" value="CRISPR SYSTEM CMS ENDORIBONUCLEASE CSM3"/>
    <property type="match status" value="1"/>
</dbReference>
<comment type="similarity">
    <text evidence="1">Belongs to the CRISPR-associated Csm3 family.</text>
</comment>
<dbReference type="InterPro" id="IPR013412">
    <property type="entry name" value="CRISPR-assoc_RAMP_Csm3"/>
</dbReference>
<proteinExistence type="inferred from homology"/>
<dbReference type="GO" id="GO:0004519">
    <property type="term" value="F:endonuclease activity"/>
    <property type="evidence" value="ECO:0007669"/>
    <property type="project" value="UniProtKB-KW"/>
</dbReference>
<dbReference type="PANTHER" id="PTHR35579">
    <property type="entry name" value="CRISPR SYSTEM CMS ENDORIBONUCLEASE CSM3"/>
    <property type="match status" value="1"/>
</dbReference>
<evidence type="ECO:0000256" key="8">
    <source>
        <dbReference type="ARBA" id="ARBA00033183"/>
    </source>
</evidence>
<organism evidence="10 11">
    <name type="scientific">Bacteroides acidifaciens</name>
    <dbReference type="NCBI Taxonomy" id="85831"/>
    <lineage>
        <taxon>Bacteria</taxon>
        <taxon>Pseudomonadati</taxon>
        <taxon>Bacteroidota</taxon>
        <taxon>Bacteroidia</taxon>
        <taxon>Bacteroidales</taxon>
        <taxon>Bacteroidaceae</taxon>
        <taxon>Bacteroides</taxon>
    </lineage>
</organism>
<feature type="domain" description="CRISPR type III-associated protein" evidence="9">
    <location>
        <begin position="16"/>
        <end position="213"/>
    </location>
</feature>
<dbReference type="AlphaFoldDB" id="A0A4S2AX91"/>
<evidence type="ECO:0000256" key="3">
    <source>
        <dbReference type="ARBA" id="ARBA00022722"/>
    </source>
</evidence>
<evidence type="ECO:0000256" key="5">
    <source>
        <dbReference type="ARBA" id="ARBA00022801"/>
    </source>
</evidence>
<dbReference type="EMBL" id="SRZA01000016">
    <property type="protein sequence ID" value="TGY06051.1"/>
    <property type="molecule type" value="Genomic_DNA"/>
</dbReference>
<name>A0A4S2AX91_9BACE</name>
<dbReference type="InterPro" id="IPR005537">
    <property type="entry name" value="RAMP_III_fam"/>
</dbReference>
<dbReference type="GO" id="GO:0051607">
    <property type="term" value="P:defense response to virus"/>
    <property type="evidence" value="ECO:0007669"/>
    <property type="project" value="UniProtKB-KW"/>
</dbReference>
<keyword evidence="11" id="KW-1185">Reference proteome</keyword>
<keyword evidence="4" id="KW-0255">Endonuclease</keyword>
<keyword evidence="6" id="KW-0694">RNA-binding</keyword>
<dbReference type="GO" id="GO:0016787">
    <property type="term" value="F:hydrolase activity"/>
    <property type="evidence" value="ECO:0007669"/>
    <property type="project" value="UniProtKB-KW"/>
</dbReference>
<keyword evidence="3" id="KW-0540">Nuclease</keyword>
<dbReference type="RefSeq" id="WP_136014023.1">
    <property type="nucleotide sequence ID" value="NZ_CAJTBC010000024.1"/>
</dbReference>
<dbReference type="Pfam" id="PF03787">
    <property type="entry name" value="RAMPs"/>
    <property type="match status" value="1"/>
</dbReference>
<dbReference type="Proteomes" id="UP000305751">
    <property type="component" value="Unassembled WGS sequence"/>
</dbReference>
<sequence length="224" mass="24278">MATIKLEKKIVYTGIITLKTGLHIGGTNASLNIGGPDNFVVRNPIDNIPYIPGSSLKGKMRALVEILNGETNNGRPTNRVDTKAGTLFGVSADAGGHPSRLIVRDSVMITELDTEDELNLYGLTRKDVPDFSHTDLPYTESKTEAMINRITAGATPRTFERVPAGAQFKLNMVLNVFEGEDESSLKATVAQAISLLEDDYLGGNGSRGYGQVSVKIVKEEFKTY</sequence>
<dbReference type="GO" id="GO:0003723">
    <property type="term" value="F:RNA binding"/>
    <property type="evidence" value="ECO:0007669"/>
    <property type="project" value="UniProtKB-KW"/>
</dbReference>
<evidence type="ECO:0000313" key="11">
    <source>
        <dbReference type="Proteomes" id="UP000305751"/>
    </source>
</evidence>
<evidence type="ECO:0000256" key="4">
    <source>
        <dbReference type="ARBA" id="ARBA00022759"/>
    </source>
</evidence>
<gene>
    <name evidence="10" type="primary">csm3</name>
    <name evidence="10" type="ORF">E5356_07490</name>
</gene>
<evidence type="ECO:0000256" key="6">
    <source>
        <dbReference type="ARBA" id="ARBA00022884"/>
    </source>
</evidence>
<evidence type="ECO:0000256" key="7">
    <source>
        <dbReference type="ARBA" id="ARBA00023118"/>
    </source>
</evidence>
<comment type="caution">
    <text evidence="10">The sequence shown here is derived from an EMBL/GenBank/DDBJ whole genome shotgun (WGS) entry which is preliminary data.</text>
</comment>
<evidence type="ECO:0000256" key="2">
    <source>
        <dbReference type="ARBA" id="ARBA00022150"/>
    </source>
</evidence>
<keyword evidence="5" id="KW-0378">Hydrolase</keyword>
<keyword evidence="7" id="KW-0051">Antiviral defense</keyword>
<evidence type="ECO:0000256" key="1">
    <source>
        <dbReference type="ARBA" id="ARBA00006342"/>
    </source>
</evidence>
<evidence type="ECO:0000313" key="10">
    <source>
        <dbReference type="EMBL" id="TGY06051.1"/>
    </source>
</evidence>
<reference evidence="10 11" key="1">
    <citation type="submission" date="2019-04" db="EMBL/GenBank/DDBJ databases">
        <title>Microbes associate with the intestines of laboratory mice.</title>
        <authorList>
            <person name="Navarre W."/>
            <person name="Wong E."/>
            <person name="Huang K."/>
            <person name="Tropini C."/>
            <person name="Ng K."/>
            <person name="Yu B."/>
        </authorList>
    </citation>
    <scope>NUCLEOTIDE SEQUENCE [LARGE SCALE GENOMIC DNA]</scope>
    <source>
        <strain evidence="10 11">NM70_E10</strain>
    </source>
</reference>